<dbReference type="GO" id="GO:0016705">
    <property type="term" value="F:oxidoreductase activity, acting on paired donors, with incorporation or reduction of molecular oxygen"/>
    <property type="evidence" value="ECO:0007669"/>
    <property type="project" value="InterPro"/>
</dbReference>
<evidence type="ECO:0000313" key="2">
    <source>
        <dbReference type="Proteomes" id="UP000638648"/>
    </source>
</evidence>
<dbReference type="Proteomes" id="UP000638648">
    <property type="component" value="Unassembled WGS sequence"/>
</dbReference>
<accession>A0A927MNG0</accession>
<sequence>MTPSSAATTSTAHVAAVREYLDAGYDEVYVNQIGPRQQDFFDFYGKEVLPRLRQG</sequence>
<comment type="caution">
    <text evidence="1">The sequence shown here is derived from an EMBL/GenBank/DDBJ whole genome shotgun (WGS) entry which is preliminary data.</text>
</comment>
<proteinExistence type="predicted"/>
<keyword evidence="2" id="KW-1185">Reference proteome</keyword>
<protein>
    <recommendedName>
        <fullName evidence="3">Luciferase-like monooxygenase</fullName>
    </recommendedName>
</protein>
<gene>
    <name evidence="1" type="ORF">HEB94_000309</name>
</gene>
<dbReference type="SUPFAM" id="SSF51679">
    <property type="entry name" value="Bacterial luciferase-like"/>
    <property type="match status" value="1"/>
</dbReference>
<dbReference type="RefSeq" id="WP_192748278.1">
    <property type="nucleotide sequence ID" value="NZ_BAABJL010000120.1"/>
</dbReference>
<dbReference type="AlphaFoldDB" id="A0A927MNG0"/>
<name>A0A927MNG0_9ACTN</name>
<organism evidence="1 2">
    <name type="scientific">Actinopolymorpha pittospori</name>
    <dbReference type="NCBI Taxonomy" id="648752"/>
    <lineage>
        <taxon>Bacteria</taxon>
        <taxon>Bacillati</taxon>
        <taxon>Actinomycetota</taxon>
        <taxon>Actinomycetes</taxon>
        <taxon>Propionibacteriales</taxon>
        <taxon>Actinopolymorphaceae</taxon>
        <taxon>Actinopolymorpha</taxon>
    </lineage>
</organism>
<dbReference type="InterPro" id="IPR036661">
    <property type="entry name" value="Luciferase-like_sf"/>
</dbReference>
<dbReference type="EMBL" id="JADBEM010000001">
    <property type="protein sequence ID" value="MBE1603461.1"/>
    <property type="molecule type" value="Genomic_DNA"/>
</dbReference>
<reference evidence="1" key="1">
    <citation type="submission" date="2020-10" db="EMBL/GenBank/DDBJ databases">
        <title>Sequencing the genomes of 1000 actinobacteria strains.</title>
        <authorList>
            <person name="Klenk H.-P."/>
        </authorList>
    </citation>
    <scope>NUCLEOTIDE SEQUENCE</scope>
    <source>
        <strain evidence="1">DSM 45354</strain>
    </source>
</reference>
<evidence type="ECO:0008006" key="3">
    <source>
        <dbReference type="Google" id="ProtNLM"/>
    </source>
</evidence>
<evidence type="ECO:0000313" key="1">
    <source>
        <dbReference type="EMBL" id="MBE1603461.1"/>
    </source>
</evidence>